<dbReference type="SUPFAM" id="SSF109998">
    <property type="entry name" value="Triger factor/SurA peptide-binding domain-like"/>
    <property type="match status" value="1"/>
</dbReference>
<name>A0A0S2K4M9_9GAMM</name>
<evidence type="ECO:0000256" key="4">
    <source>
        <dbReference type="ARBA" id="ARBA00022692"/>
    </source>
</evidence>
<dbReference type="PATRIC" id="fig|161398.10.peg.2593"/>
<keyword evidence="4 12" id="KW-0812">Transmembrane</keyword>
<dbReference type="InterPro" id="IPR027304">
    <property type="entry name" value="Trigger_fact/SurA_dom_sf"/>
</dbReference>
<evidence type="ECO:0000256" key="8">
    <source>
        <dbReference type="ARBA" id="ARBA00038408"/>
    </source>
</evidence>
<dbReference type="AlphaFoldDB" id="A0A0S2K4M9"/>
<evidence type="ECO:0000256" key="11">
    <source>
        <dbReference type="PROSITE-ProRule" id="PRU00278"/>
    </source>
</evidence>
<dbReference type="Gene3D" id="3.10.50.40">
    <property type="match status" value="1"/>
</dbReference>
<dbReference type="InterPro" id="IPR046357">
    <property type="entry name" value="PPIase_dom_sf"/>
</dbReference>
<dbReference type="STRING" id="161398.PP2015_2539"/>
<gene>
    <name evidence="14" type="ORF">PP2015_2539</name>
</gene>
<dbReference type="PANTHER" id="PTHR47529:SF1">
    <property type="entry name" value="PERIPLASMIC CHAPERONE PPID"/>
    <property type="match status" value="1"/>
</dbReference>
<evidence type="ECO:0000256" key="3">
    <source>
        <dbReference type="ARBA" id="ARBA00022519"/>
    </source>
</evidence>
<evidence type="ECO:0000256" key="12">
    <source>
        <dbReference type="SAM" id="Phobius"/>
    </source>
</evidence>
<organism evidence="14 15">
    <name type="scientific">Pseudoalteromonas phenolica</name>
    <dbReference type="NCBI Taxonomy" id="161398"/>
    <lineage>
        <taxon>Bacteria</taxon>
        <taxon>Pseudomonadati</taxon>
        <taxon>Pseudomonadota</taxon>
        <taxon>Gammaproteobacteria</taxon>
        <taxon>Alteromonadales</taxon>
        <taxon>Pseudoalteromonadaceae</taxon>
        <taxon>Pseudoalteromonas</taxon>
    </lineage>
</organism>
<evidence type="ECO:0000256" key="2">
    <source>
        <dbReference type="ARBA" id="ARBA00022475"/>
    </source>
</evidence>
<dbReference type="Proteomes" id="UP000061457">
    <property type="component" value="Chromosome I"/>
</dbReference>
<evidence type="ECO:0000256" key="5">
    <source>
        <dbReference type="ARBA" id="ARBA00022989"/>
    </source>
</evidence>
<keyword evidence="11 14" id="KW-0413">Isomerase</keyword>
<keyword evidence="15" id="KW-1185">Reference proteome</keyword>
<feature type="transmembrane region" description="Helical" evidence="12">
    <location>
        <begin position="12"/>
        <end position="34"/>
    </location>
</feature>
<dbReference type="EMBL" id="CP013187">
    <property type="protein sequence ID" value="ALO43029.1"/>
    <property type="molecule type" value="Genomic_DNA"/>
</dbReference>
<dbReference type="KEGG" id="pphe:PP2015_2539"/>
<keyword evidence="2" id="KW-1003">Cell membrane</keyword>
<dbReference type="GO" id="GO:0003755">
    <property type="term" value="F:peptidyl-prolyl cis-trans isomerase activity"/>
    <property type="evidence" value="ECO:0007669"/>
    <property type="project" value="UniProtKB-KW"/>
</dbReference>
<evidence type="ECO:0000259" key="13">
    <source>
        <dbReference type="PROSITE" id="PS50198"/>
    </source>
</evidence>
<feature type="domain" description="PpiC" evidence="13">
    <location>
        <begin position="268"/>
        <end position="366"/>
    </location>
</feature>
<protein>
    <recommendedName>
        <fullName evidence="9">Periplasmic chaperone PpiD</fullName>
    </recommendedName>
    <alternativeName>
        <fullName evidence="10">Periplasmic folding chaperone</fullName>
    </alternativeName>
</protein>
<accession>A0A0S2K4M9</accession>
<proteinExistence type="inferred from homology"/>
<keyword evidence="5 12" id="KW-1133">Transmembrane helix</keyword>
<sequence>MLEKIREGSQGLAAKIILGVVILSFALAGIGGYLGQTTEQPVAEVNGVQISQTEFSRAFENERARLEQQFGEYFAQIAADPNYMAQIRNGVIDRLVQQELQNQLALQLGLRVSDEQVKQAIVEMPYFQVAGQFNNDAYLRAIRQMNFQPDTFREFLREEMTRTQLVSAVAGSDFVLPSELKNTAALQQQTRNIDYVVLTKEKMKSQVSVSDEEVNDYYQLNQQQFMAPEQVAVQYLELKADDITLDTPVTDEDVRAYYEESKAQYLEEEKRRVAHILIDNSEDDAAAQEKANAILAELKAGADFAALAEEKSDDIVSAELGGDLDWIERDVMEPAFEDAAFALANVGDFTDVVATEFGYHIIKLTDLQAQVEKPFDEVAAELRAELEKNAKLDLFYQKQTEVAELAFEVSDTLEDASLVAGVELKTTELVNRMMLPAPLNSPAVIASIFTPELLEDKVNSEVLEVAPEHFVVVRVTEHVAAATKPLEAVKEQIVATLTNEKASSLLADYSENLFTEFKAGKGLQEIATAEATEVSSEASLQRQSYTVAPAIVKDVFALPHPSEGGKVESLVTLNNGDVALVQLNSVTTPVITADLDAQQKQGITMSAINKNYLAFVSALESKAEVVRPTVQVAEEN</sequence>
<keyword evidence="6 12" id="KW-0472">Membrane</keyword>
<evidence type="ECO:0000313" key="15">
    <source>
        <dbReference type="Proteomes" id="UP000061457"/>
    </source>
</evidence>
<keyword evidence="11" id="KW-0697">Rotamase</keyword>
<evidence type="ECO:0000256" key="7">
    <source>
        <dbReference type="ARBA" id="ARBA00023186"/>
    </source>
</evidence>
<reference evidence="14 15" key="1">
    <citation type="submission" date="2015-11" db="EMBL/GenBank/DDBJ databases">
        <authorList>
            <person name="Zhang Y."/>
            <person name="Guo Z."/>
        </authorList>
    </citation>
    <scope>NUCLEOTIDE SEQUENCE [LARGE SCALE GENOMIC DNA]</scope>
    <source>
        <strain evidence="14 15">KCTC 12086</strain>
    </source>
</reference>
<evidence type="ECO:0000256" key="10">
    <source>
        <dbReference type="ARBA" id="ARBA00042775"/>
    </source>
</evidence>
<comment type="subcellular location">
    <subcellularLocation>
        <location evidence="1">Cell inner membrane</location>
        <topology evidence="1">Single-pass type II membrane protein</topology>
        <orientation evidence="1">Periplasmic side</orientation>
    </subcellularLocation>
</comment>
<keyword evidence="7" id="KW-0143">Chaperone</keyword>
<dbReference type="RefSeq" id="WP_058030722.1">
    <property type="nucleotide sequence ID" value="NZ_CP013187.1"/>
</dbReference>
<comment type="similarity">
    <text evidence="8">Belongs to the PpiD chaperone family.</text>
</comment>
<dbReference type="GO" id="GO:0005886">
    <property type="term" value="C:plasma membrane"/>
    <property type="evidence" value="ECO:0007669"/>
    <property type="project" value="UniProtKB-SubCell"/>
</dbReference>
<dbReference type="PANTHER" id="PTHR47529">
    <property type="entry name" value="PEPTIDYL-PROLYL CIS-TRANS ISOMERASE D"/>
    <property type="match status" value="1"/>
</dbReference>
<dbReference type="InterPro" id="IPR052029">
    <property type="entry name" value="PpiD_chaperone"/>
</dbReference>
<dbReference type="InterPro" id="IPR000297">
    <property type="entry name" value="PPIase_PpiC"/>
</dbReference>
<dbReference type="OrthoDB" id="9803213at2"/>
<evidence type="ECO:0000256" key="9">
    <source>
        <dbReference type="ARBA" id="ARBA00040743"/>
    </source>
</evidence>
<evidence type="ECO:0000256" key="1">
    <source>
        <dbReference type="ARBA" id="ARBA00004382"/>
    </source>
</evidence>
<evidence type="ECO:0000256" key="6">
    <source>
        <dbReference type="ARBA" id="ARBA00023136"/>
    </source>
</evidence>
<dbReference type="Pfam" id="PF13616">
    <property type="entry name" value="Rotamase_3"/>
    <property type="match status" value="1"/>
</dbReference>
<evidence type="ECO:0000313" key="14">
    <source>
        <dbReference type="EMBL" id="ALO43029.1"/>
    </source>
</evidence>
<dbReference type="PROSITE" id="PS50198">
    <property type="entry name" value="PPIC_PPIASE_2"/>
    <property type="match status" value="1"/>
</dbReference>
<dbReference type="Pfam" id="PF13624">
    <property type="entry name" value="SurA_N_3"/>
    <property type="match status" value="1"/>
</dbReference>
<dbReference type="SUPFAM" id="SSF54534">
    <property type="entry name" value="FKBP-like"/>
    <property type="match status" value="1"/>
</dbReference>
<keyword evidence="3" id="KW-0997">Cell inner membrane</keyword>
<dbReference type="Gene3D" id="1.10.4030.10">
    <property type="entry name" value="Porin chaperone SurA, peptide-binding domain"/>
    <property type="match status" value="1"/>
</dbReference>